<dbReference type="InterPro" id="IPR025110">
    <property type="entry name" value="AMP-bd_C"/>
</dbReference>
<dbReference type="GO" id="GO:0031956">
    <property type="term" value="F:medium-chain fatty acid-CoA ligase activity"/>
    <property type="evidence" value="ECO:0007669"/>
    <property type="project" value="TreeGrafter"/>
</dbReference>
<dbReference type="GO" id="GO:0006631">
    <property type="term" value="P:fatty acid metabolic process"/>
    <property type="evidence" value="ECO:0007669"/>
    <property type="project" value="TreeGrafter"/>
</dbReference>
<dbReference type="PROSITE" id="PS00455">
    <property type="entry name" value="AMP_BINDING"/>
    <property type="match status" value="1"/>
</dbReference>
<proteinExistence type="inferred from homology"/>
<name>A0A1I7E9M7_9BURK</name>
<evidence type="ECO:0000259" key="3">
    <source>
        <dbReference type="Pfam" id="PF00501"/>
    </source>
</evidence>
<keyword evidence="2" id="KW-0436">Ligase</keyword>
<reference evidence="5 6" key="1">
    <citation type="submission" date="2016-10" db="EMBL/GenBank/DDBJ databases">
        <authorList>
            <person name="de Groot N.N."/>
        </authorList>
    </citation>
    <scope>NUCLEOTIDE SEQUENCE [LARGE SCALE GENOMIC DNA]</scope>
    <source>
        <strain evidence="5 6">LMG 27731</strain>
    </source>
</reference>
<evidence type="ECO:0000313" key="5">
    <source>
        <dbReference type="EMBL" id="SFU20676.1"/>
    </source>
</evidence>
<dbReference type="PANTHER" id="PTHR43201:SF5">
    <property type="entry name" value="MEDIUM-CHAIN ACYL-COA LIGASE ACSF2, MITOCHONDRIAL"/>
    <property type="match status" value="1"/>
</dbReference>
<protein>
    <submittedName>
        <fullName evidence="5">Long-chain acyl-CoA synthetase</fullName>
    </submittedName>
</protein>
<dbReference type="FunFam" id="3.30.300.30:FF:000008">
    <property type="entry name" value="2,3-dihydroxybenzoate-AMP ligase"/>
    <property type="match status" value="1"/>
</dbReference>
<gene>
    <name evidence="5" type="ORF">SAMN05192563_101579</name>
</gene>
<dbReference type="InterPro" id="IPR020845">
    <property type="entry name" value="AMP-binding_CS"/>
</dbReference>
<comment type="similarity">
    <text evidence="1">Belongs to the ATP-dependent AMP-binding enzyme family.</text>
</comment>
<dbReference type="InterPro" id="IPR042099">
    <property type="entry name" value="ANL_N_sf"/>
</dbReference>
<feature type="domain" description="AMP-dependent synthetase/ligase" evidence="3">
    <location>
        <begin position="16"/>
        <end position="373"/>
    </location>
</feature>
<dbReference type="AlphaFoldDB" id="A0A1I7E9M7"/>
<evidence type="ECO:0000259" key="4">
    <source>
        <dbReference type="Pfam" id="PF13193"/>
    </source>
</evidence>
<feature type="domain" description="AMP-binding enzyme C-terminal" evidence="4">
    <location>
        <begin position="423"/>
        <end position="498"/>
    </location>
</feature>
<dbReference type="Gene3D" id="3.30.300.30">
    <property type="match status" value="1"/>
</dbReference>
<dbReference type="SUPFAM" id="SSF56801">
    <property type="entry name" value="Acetyl-CoA synthetase-like"/>
    <property type="match status" value="1"/>
</dbReference>
<accession>A0A1I7E9M7</accession>
<organism evidence="5 6">
    <name type="scientific">Paraburkholderia aspalathi</name>
    <dbReference type="NCBI Taxonomy" id="1324617"/>
    <lineage>
        <taxon>Bacteria</taxon>
        <taxon>Pseudomonadati</taxon>
        <taxon>Pseudomonadota</taxon>
        <taxon>Betaproteobacteria</taxon>
        <taxon>Burkholderiales</taxon>
        <taxon>Burkholderiaceae</taxon>
        <taxon>Paraburkholderia</taxon>
    </lineage>
</organism>
<dbReference type="Pfam" id="PF13193">
    <property type="entry name" value="AMP-binding_C"/>
    <property type="match status" value="1"/>
</dbReference>
<dbReference type="Proteomes" id="UP000198844">
    <property type="component" value="Unassembled WGS sequence"/>
</dbReference>
<sequence>METFKDMNISTLLGNAARTYGTRPAVSMGDEQRFTYSEMYERVVRIAGGLRNVLGLKVGDRVVLAMSNRPQYLEVLFAIWHAGLVAVPVNAKLHAREVAFIIDNCDASLCFVTEEHAEAIASLAGSGERPVKVVCVDGTDYSALFHAPITQTNVGRDDLAWLFYTSGTTGRPKGAMLSHLNLQLMAWSYLCDFDHVTDRDSLLHLGPQSHAAGLVSLSFVAKGANNVLPVSGGVDASEIALLINRYENLTFFAAPTMTRRLVDSPDIARCAVEHVRSIVGGGAPFFAADVKRVLEVFGPRFINAYGQGECPCTITGMPKHLYTPDVTDERLVSVGVARSGVDVRIVDAENREVACGDPGEIVVRSPIVMNGYWKQPHATADAVRDGWLHTGDMGTMDERGFVWLKDRAKDVVISGGSNIYPREVEDVLCSDPGVAEVAVVGEADAKWGEAVVAFVVARTGHSLTVESLDRLCLDNLARYKRPKRYVFLDTLPKNSTGKVLRTELREKLKVR</sequence>
<dbReference type="Pfam" id="PF00501">
    <property type="entry name" value="AMP-binding"/>
    <property type="match status" value="1"/>
</dbReference>
<dbReference type="RefSeq" id="WP_244179432.1">
    <property type="nucleotide sequence ID" value="NZ_FPBH01000015.1"/>
</dbReference>
<dbReference type="InterPro" id="IPR045851">
    <property type="entry name" value="AMP-bd_C_sf"/>
</dbReference>
<evidence type="ECO:0000313" key="6">
    <source>
        <dbReference type="Proteomes" id="UP000198844"/>
    </source>
</evidence>
<dbReference type="PANTHER" id="PTHR43201">
    <property type="entry name" value="ACYL-COA SYNTHETASE"/>
    <property type="match status" value="1"/>
</dbReference>
<dbReference type="InterPro" id="IPR000873">
    <property type="entry name" value="AMP-dep_synth/lig_dom"/>
</dbReference>
<evidence type="ECO:0000256" key="2">
    <source>
        <dbReference type="ARBA" id="ARBA00022598"/>
    </source>
</evidence>
<evidence type="ECO:0000256" key="1">
    <source>
        <dbReference type="ARBA" id="ARBA00006432"/>
    </source>
</evidence>
<dbReference type="Gene3D" id="3.40.50.12780">
    <property type="entry name" value="N-terminal domain of ligase-like"/>
    <property type="match status" value="1"/>
</dbReference>
<dbReference type="EMBL" id="FPBH01000015">
    <property type="protein sequence ID" value="SFU20676.1"/>
    <property type="molecule type" value="Genomic_DNA"/>
</dbReference>